<dbReference type="InterPro" id="IPR017871">
    <property type="entry name" value="ABC_transporter-like_CS"/>
</dbReference>
<dbReference type="GO" id="GO:0003677">
    <property type="term" value="F:DNA binding"/>
    <property type="evidence" value="ECO:0007669"/>
    <property type="project" value="InterPro"/>
</dbReference>
<accession>U2ERL5</accession>
<feature type="compositionally biased region" description="Basic and acidic residues" evidence="7">
    <location>
        <begin position="544"/>
        <end position="556"/>
    </location>
</feature>
<dbReference type="EMBL" id="AFNV02000002">
    <property type="protein sequence ID" value="ERJ20642.1"/>
    <property type="molecule type" value="Genomic_DNA"/>
</dbReference>
<dbReference type="InterPro" id="IPR003593">
    <property type="entry name" value="AAA+_ATPase"/>
</dbReference>
<dbReference type="RefSeq" id="WP_006913067.1">
    <property type="nucleotide sequence ID" value="NZ_AFNV02000002.1"/>
</dbReference>
<dbReference type="SUPFAM" id="SSF52540">
    <property type="entry name" value="P-loop containing nucleoside triphosphate hydrolases"/>
    <property type="match status" value="2"/>
</dbReference>
<comment type="caution">
    <text evidence="9">The sequence shown here is derived from an EMBL/GenBank/DDBJ whole genome shotgun (WGS) entry which is preliminary data.</text>
</comment>
<evidence type="ECO:0000256" key="2">
    <source>
        <dbReference type="ARBA" id="ARBA00022741"/>
    </source>
</evidence>
<reference evidence="9 10" key="2">
    <citation type="journal article" date="2013" name="PLoS ONE">
        <title>INDIGO - INtegrated Data Warehouse of MIcrobial GenOmes with Examples from the Red Sea Extremophiles.</title>
        <authorList>
            <person name="Alam I."/>
            <person name="Antunes A."/>
            <person name="Kamau A.A."/>
            <person name="Ba Alawi W."/>
            <person name="Kalkatawi M."/>
            <person name="Stingl U."/>
            <person name="Bajic V.B."/>
        </authorList>
    </citation>
    <scope>NUCLEOTIDE SEQUENCE [LARGE SCALE GENOMIC DNA]</scope>
    <source>
        <strain evidence="9 10">E1L3A</strain>
    </source>
</reference>
<dbReference type="FunFam" id="3.40.50.300:FF:002053">
    <property type="entry name" value="ABC transporter ATP-binding protein"/>
    <property type="match status" value="1"/>
</dbReference>
<dbReference type="InterPro" id="IPR027417">
    <property type="entry name" value="P-loop_NTPase"/>
</dbReference>
<keyword evidence="2" id="KW-0547">Nucleotide-binding</keyword>
<evidence type="ECO:0000259" key="8">
    <source>
        <dbReference type="PROSITE" id="PS50893"/>
    </source>
</evidence>
<keyword evidence="10" id="KW-1185">Reference proteome</keyword>
<reference evidence="9 10" key="1">
    <citation type="journal article" date="2011" name="J. Bacteriol.">
        <title>Genome sequence of Salinisphaera shabanensis, a gammaproteobacterium from the harsh, variable environment of the brine-seawater interface of the Shaban Deep in the Red Sea.</title>
        <authorList>
            <person name="Antunes A."/>
            <person name="Alam I."/>
            <person name="Bajic V.B."/>
            <person name="Stingl U."/>
        </authorList>
    </citation>
    <scope>NUCLEOTIDE SEQUENCE [LARGE SCALE GENOMIC DNA]</scope>
    <source>
        <strain evidence="9 10">E1L3A</strain>
    </source>
</reference>
<dbReference type="GO" id="GO:0016740">
    <property type="term" value="F:transferase activity"/>
    <property type="evidence" value="ECO:0007669"/>
    <property type="project" value="UniProtKB-KW"/>
</dbReference>
<feature type="domain" description="ABC transporter" evidence="8">
    <location>
        <begin position="2"/>
        <end position="246"/>
    </location>
</feature>
<dbReference type="PANTHER" id="PTHR19211:SF14">
    <property type="entry name" value="ATP-BINDING CASSETTE SUB-FAMILY F MEMBER 1"/>
    <property type="match status" value="1"/>
</dbReference>
<comment type="similarity">
    <text evidence="4">Belongs to the ABC transporter superfamily. ABCF family. YheS subfamily.</text>
</comment>
<dbReference type="STRING" id="1033802.SSPSH_000366"/>
<gene>
    <name evidence="9" type="primary">yheS</name>
    <name evidence="9" type="ORF">SSPSH_000366</name>
</gene>
<evidence type="ECO:0000256" key="7">
    <source>
        <dbReference type="SAM" id="MobiDB-lite"/>
    </source>
</evidence>
<keyword evidence="9" id="KW-0808">Transferase</keyword>
<dbReference type="OrthoDB" id="9762051at2"/>
<dbReference type="GO" id="GO:0005524">
    <property type="term" value="F:ATP binding"/>
    <property type="evidence" value="ECO:0007669"/>
    <property type="project" value="UniProtKB-KW"/>
</dbReference>
<dbReference type="InterPro" id="IPR003439">
    <property type="entry name" value="ABC_transporter-like_ATP-bd"/>
</dbReference>
<keyword evidence="3 9" id="KW-0067">ATP-binding</keyword>
<dbReference type="AlphaFoldDB" id="U2ERL5"/>
<feature type="domain" description="ABC transporter" evidence="8">
    <location>
        <begin position="313"/>
        <end position="527"/>
    </location>
</feature>
<evidence type="ECO:0000256" key="1">
    <source>
        <dbReference type="ARBA" id="ARBA00022737"/>
    </source>
</evidence>
<evidence type="ECO:0000256" key="6">
    <source>
        <dbReference type="SAM" id="Coils"/>
    </source>
</evidence>
<protein>
    <recommendedName>
        <fullName evidence="5">Probable ATP-binding protein YheS</fullName>
    </recommendedName>
</protein>
<dbReference type="Pfam" id="PF16326">
    <property type="entry name" value="ABC_tran_CTD"/>
    <property type="match status" value="1"/>
</dbReference>
<dbReference type="GO" id="GO:0016887">
    <property type="term" value="F:ATP hydrolysis activity"/>
    <property type="evidence" value="ECO:0007669"/>
    <property type="project" value="InterPro"/>
</dbReference>
<dbReference type="Pfam" id="PF12848">
    <property type="entry name" value="ABC_tran_Xtn"/>
    <property type="match status" value="1"/>
</dbReference>
<dbReference type="FunFam" id="3.40.50.300:FF:000011">
    <property type="entry name" value="Putative ABC transporter ATP-binding component"/>
    <property type="match status" value="1"/>
</dbReference>
<dbReference type="SMART" id="SM00382">
    <property type="entry name" value="AAA"/>
    <property type="match status" value="2"/>
</dbReference>
<dbReference type="InterPro" id="IPR032524">
    <property type="entry name" value="ABC_tran_C"/>
</dbReference>
<dbReference type="PROSITE" id="PS00211">
    <property type="entry name" value="ABC_TRANSPORTER_1"/>
    <property type="match status" value="2"/>
</dbReference>
<evidence type="ECO:0000313" key="10">
    <source>
        <dbReference type="Proteomes" id="UP000006242"/>
    </source>
</evidence>
<evidence type="ECO:0000256" key="5">
    <source>
        <dbReference type="ARBA" id="ARBA00069073"/>
    </source>
</evidence>
<dbReference type="Proteomes" id="UP000006242">
    <property type="component" value="Unassembled WGS sequence"/>
</dbReference>
<proteinExistence type="inferred from homology"/>
<sequence length="636" mass="69978">MIAFKDLTLRRGSRKLLENVNVRFQPGQRIGIVGQNGTGKSSLFAMMLGELSPDSGEAEIPAHLDIATVRQHTPAGDQSALDFVLDGDTELRAVEAKLAKAEAEADGNAMAELHGRMAEIDGYSATARAAKLLHGLGFAPETHTAPLDSFSGGWRMRLNLAAALMRRCDLLLLDEPTNHLDMDAVFWLQEYLASHPATLIIISHDRDFLDALISHTLHLEGGRATLYTGNYSEFETMRAEAKLQQQAAYENQQKKLAQLQGFVDRFRAQATKARQAQSKLKQMERMEKVEAAHWDTPFSFSFRQPDRLPDTLLRLDNADAGYDGVPLVGGIKMQITAGDRLAILGRNGAGKSTVMKLLAGEMAPISGDVQHDKYTRVGYFAQHQLEVLDDNASAATHLQRQAPRASEQEIRDFLGGFDFHGDKALEPIAPFSGGEKARLALALVVYDKPNLLLLDEPTNHLDLDMRHALETALAGYTGAVIMIAHDRHLIDATCDQLWRVDEGTLMPFDGDLDDYAKWLTRQNSAREGSDKPKKATTVGGSGADARRDAAAQREKEKPLRRAIKQAEADMAKFEEKIAAIEKEMAKPSVYGNSTEIARLSQEQGKLRKQLDKAEAAWMENAEALESQKDGSNTSAA</sequence>
<evidence type="ECO:0000313" key="9">
    <source>
        <dbReference type="EMBL" id="ERJ20642.1"/>
    </source>
</evidence>
<dbReference type="Gene3D" id="3.40.50.300">
    <property type="entry name" value="P-loop containing nucleotide triphosphate hydrolases"/>
    <property type="match status" value="2"/>
</dbReference>
<dbReference type="InterPro" id="IPR050611">
    <property type="entry name" value="ABCF"/>
</dbReference>
<feature type="coiled-coil region" evidence="6">
    <location>
        <begin position="556"/>
        <end position="627"/>
    </location>
</feature>
<evidence type="ECO:0000256" key="4">
    <source>
        <dbReference type="ARBA" id="ARBA00061571"/>
    </source>
</evidence>
<feature type="region of interest" description="Disordered" evidence="7">
    <location>
        <begin position="523"/>
        <end position="556"/>
    </location>
</feature>
<dbReference type="CDD" id="cd03221">
    <property type="entry name" value="ABCF_EF-3"/>
    <property type="match status" value="2"/>
</dbReference>
<dbReference type="eggNOG" id="COG0488">
    <property type="taxonomic scope" value="Bacteria"/>
</dbReference>
<keyword evidence="1" id="KW-0677">Repeat</keyword>
<dbReference type="InterPro" id="IPR037118">
    <property type="entry name" value="Val-tRNA_synth_C_sf"/>
</dbReference>
<keyword evidence="6" id="KW-0175">Coiled coil</keyword>
<dbReference type="Gene3D" id="1.10.287.380">
    <property type="entry name" value="Valyl-tRNA synthetase, C-terminal domain"/>
    <property type="match status" value="1"/>
</dbReference>
<dbReference type="InterPro" id="IPR032781">
    <property type="entry name" value="ABC_tran_Xtn"/>
</dbReference>
<dbReference type="PANTHER" id="PTHR19211">
    <property type="entry name" value="ATP-BINDING TRANSPORT PROTEIN-RELATED"/>
    <property type="match status" value="1"/>
</dbReference>
<dbReference type="Pfam" id="PF00005">
    <property type="entry name" value="ABC_tran"/>
    <property type="match status" value="2"/>
</dbReference>
<dbReference type="PROSITE" id="PS50893">
    <property type="entry name" value="ABC_TRANSPORTER_2"/>
    <property type="match status" value="2"/>
</dbReference>
<organism evidence="9 10">
    <name type="scientific">Salinisphaera shabanensis E1L3A</name>
    <dbReference type="NCBI Taxonomy" id="1033802"/>
    <lineage>
        <taxon>Bacteria</taxon>
        <taxon>Pseudomonadati</taxon>
        <taxon>Pseudomonadota</taxon>
        <taxon>Gammaproteobacteria</taxon>
        <taxon>Salinisphaerales</taxon>
        <taxon>Salinisphaeraceae</taxon>
        <taxon>Salinisphaera</taxon>
    </lineage>
</organism>
<name>U2ERL5_9GAMM</name>
<evidence type="ECO:0000256" key="3">
    <source>
        <dbReference type="ARBA" id="ARBA00022840"/>
    </source>
</evidence>